<dbReference type="EMBL" id="CAJNNW010036466">
    <property type="protein sequence ID" value="CAE8734638.1"/>
    <property type="molecule type" value="Genomic_DNA"/>
</dbReference>
<proteinExistence type="predicted"/>
<feature type="region of interest" description="Disordered" evidence="1">
    <location>
        <begin position="1"/>
        <end position="29"/>
    </location>
</feature>
<name>A0A813LNY5_POLGL</name>
<evidence type="ECO:0000256" key="1">
    <source>
        <dbReference type="SAM" id="MobiDB-lite"/>
    </source>
</evidence>
<gene>
    <name evidence="2" type="ORF">PGLA2088_LOCUS47408</name>
</gene>
<protein>
    <submittedName>
        <fullName evidence="2">Uncharacterized protein</fullName>
    </submittedName>
</protein>
<dbReference type="Proteomes" id="UP000626109">
    <property type="component" value="Unassembled WGS sequence"/>
</dbReference>
<reference evidence="2" key="1">
    <citation type="submission" date="2021-02" db="EMBL/GenBank/DDBJ databases">
        <authorList>
            <person name="Dougan E. K."/>
            <person name="Rhodes N."/>
            <person name="Thang M."/>
            <person name="Chan C."/>
        </authorList>
    </citation>
    <scope>NUCLEOTIDE SEQUENCE</scope>
</reference>
<dbReference type="AlphaFoldDB" id="A0A813LNY5"/>
<organism evidence="2 3">
    <name type="scientific">Polarella glacialis</name>
    <name type="common">Dinoflagellate</name>
    <dbReference type="NCBI Taxonomy" id="89957"/>
    <lineage>
        <taxon>Eukaryota</taxon>
        <taxon>Sar</taxon>
        <taxon>Alveolata</taxon>
        <taxon>Dinophyceae</taxon>
        <taxon>Suessiales</taxon>
        <taxon>Suessiaceae</taxon>
        <taxon>Polarella</taxon>
    </lineage>
</organism>
<evidence type="ECO:0000313" key="3">
    <source>
        <dbReference type="Proteomes" id="UP000626109"/>
    </source>
</evidence>
<evidence type="ECO:0000313" key="2">
    <source>
        <dbReference type="EMBL" id="CAE8734638.1"/>
    </source>
</evidence>
<sequence>MDCGNDCKKKKQAKSQQTQHNTRTGSKSLIMRQCKRRSDCSVVLLLWPKYARNRLKIPVRALKALVDIAKKDWQAMDLDADQRVALRDYDSDQEDTQMQYYLAITKSHQLMTAKYGETPAGKQ</sequence>
<comment type="caution">
    <text evidence="2">The sequence shown here is derived from an EMBL/GenBank/DDBJ whole genome shotgun (WGS) entry which is preliminary data.</text>
</comment>
<accession>A0A813LNY5</accession>